<feature type="domain" description="DBF4-type" evidence="7">
    <location>
        <begin position="695"/>
        <end position="744"/>
    </location>
</feature>
<dbReference type="InterPro" id="IPR006572">
    <property type="entry name" value="Znf_DBF"/>
</dbReference>
<dbReference type="SUPFAM" id="SSF52113">
    <property type="entry name" value="BRCT domain"/>
    <property type="match status" value="1"/>
</dbReference>
<dbReference type="InterPro" id="IPR038545">
    <property type="entry name" value="Znf_DBF_sf"/>
</dbReference>
<keyword evidence="3" id="KW-0862">Zinc</keyword>
<comment type="caution">
    <text evidence="8">The sequence shown here is derived from an EMBL/GenBank/DDBJ whole genome shotgun (WGS) entry which is preliminary data.</text>
</comment>
<feature type="compositionally biased region" description="Basic residues" evidence="6">
    <location>
        <begin position="781"/>
        <end position="794"/>
    </location>
</feature>
<evidence type="ECO:0000259" key="7">
    <source>
        <dbReference type="PROSITE" id="PS51265"/>
    </source>
</evidence>
<dbReference type="SMART" id="SM00586">
    <property type="entry name" value="ZnF_DBF"/>
    <property type="match status" value="1"/>
</dbReference>
<evidence type="ECO:0000256" key="5">
    <source>
        <dbReference type="SAM" id="Coils"/>
    </source>
</evidence>
<keyword evidence="2 4" id="KW-0863">Zinc-finger</keyword>
<accession>A0A9Q3HYZ2</accession>
<dbReference type="PROSITE" id="PS51265">
    <property type="entry name" value="ZF_DBF4"/>
    <property type="match status" value="1"/>
</dbReference>
<feature type="coiled-coil region" evidence="5">
    <location>
        <begin position="168"/>
        <end position="195"/>
    </location>
</feature>
<evidence type="ECO:0000313" key="9">
    <source>
        <dbReference type="Proteomes" id="UP000765509"/>
    </source>
</evidence>
<dbReference type="Proteomes" id="UP000765509">
    <property type="component" value="Unassembled WGS sequence"/>
</dbReference>
<dbReference type="InterPro" id="IPR051590">
    <property type="entry name" value="Replication_Regulatory_Kinase"/>
</dbReference>
<reference evidence="8" key="1">
    <citation type="submission" date="2021-03" db="EMBL/GenBank/DDBJ databases">
        <title>Draft genome sequence of rust myrtle Austropuccinia psidii MF-1, a brazilian biotype.</title>
        <authorList>
            <person name="Quecine M.C."/>
            <person name="Pachon D.M.R."/>
            <person name="Bonatelli M.L."/>
            <person name="Correr F.H."/>
            <person name="Franceschini L.M."/>
            <person name="Leite T.F."/>
            <person name="Margarido G.R.A."/>
            <person name="Almeida C.A."/>
            <person name="Ferrarezi J.A."/>
            <person name="Labate C.A."/>
        </authorList>
    </citation>
    <scope>NUCLEOTIDE SEQUENCE</scope>
    <source>
        <strain evidence="8">MF-1</strain>
    </source>
</reference>
<dbReference type="PANTHER" id="PTHR15375:SF26">
    <property type="entry name" value="PROTEIN CHIFFON"/>
    <property type="match status" value="1"/>
</dbReference>
<keyword evidence="1" id="KW-0479">Metal-binding</keyword>
<dbReference type="EMBL" id="AVOT02030142">
    <property type="protein sequence ID" value="MBW0523256.1"/>
    <property type="molecule type" value="Genomic_DNA"/>
</dbReference>
<dbReference type="InterPro" id="IPR036420">
    <property type="entry name" value="BRCT_dom_sf"/>
</dbReference>
<protein>
    <recommendedName>
        <fullName evidence="7">DBF4-type domain-containing protein</fullName>
    </recommendedName>
</protein>
<dbReference type="OrthoDB" id="21380at2759"/>
<sequence length="794" mass="91206">MTSDINRNGKRPTHSIPQPHHHSTRPHHSGNLDQERIPLDPLIINHSSKRIKTQNKNQTHNQNHPIDHHSSQKRPSIKKSLSGLIFPRSLSFNHHQNQNHHQIHNTPLDLLNPITTSNHLNHSNLVNQAHPSPTLKKPQILLKQHQSPNPIHLSNLNQNSIKDPRLVIREKQRNKEELKKEIAQWQEKYRLAIKSFVFYLDRLDPQIEIDLSNKIQSWGARIDPFFSRDVTHVITDQPVPANIPIASPTATHLSKRNSTSAYQLPLINPSPLRNKENGQLVITRRTSKRLNGAHTPEKISQPVESTPSIDPLIRKALELKMKIWKSEKLLNVLCRLEDHKSPVKLNSLIKPSLPSLLLKEAQQGHTHEHDPVAIRLDYYYFPSKSMFIMVEDAIQEFKPIIVKEYPRPKTREAISWPVMWGGTEGKSAFSRYTAKQSYLPVRNRIRSMFELRAREIESSKPKLVPSETNKIFKSPELTTRQMPIDSVIPPQHNLRRATSMNILQRRQSARLLRTSLSRKIVESTEIDDDDADVGEIDHVNTTAPNYHRGPGKEFLAASGNSVSMTSNVASVPSTRSSAFRTGSIGRQLVDKRLTALGKRPTFEMTPQNPLVGGSSLKQEIGLVETFQNNSTISQKDSEKSKKSYLKRCQSLDGAMMAKKKQLDKRFHSGRKGLGVRAKLGNGYDLLDLRRLAKVEEPKAGYCENCRIKYSDFRKHILTRRHRKFALDDVYWIELDDMLKRTTRRLKPNVQVPPSVREMIMLCDEKDDEDEDEDEDEDDEKKKKKKKEKKKKNAM</sequence>
<evidence type="ECO:0000256" key="6">
    <source>
        <dbReference type="SAM" id="MobiDB-lite"/>
    </source>
</evidence>
<dbReference type="GO" id="GO:0008270">
    <property type="term" value="F:zinc ion binding"/>
    <property type="evidence" value="ECO:0007669"/>
    <property type="project" value="UniProtKB-KW"/>
</dbReference>
<dbReference type="FunFam" id="6.10.250.3410:FF:000001">
    <property type="entry name" value="Protein DBF4 homolog A"/>
    <property type="match status" value="1"/>
</dbReference>
<dbReference type="GO" id="GO:0010571">
    <property type="term" value="P:positive regulation of nuclear cell cycle DNA replication"/>
    <property type="evidence" value="ECO:0007669"/>
    <property type="project" value="TreeGrafter"/>
</dbReference>
<keyword evidence="9" id="KW-1185">Reference proteome</keyword>
<proteinExistence type="predicted"/>
<feature type="compositionally biased region" description="Basic residues" evidence="6">
    <location>
        <begin position="8"/>
        <end position="28"/>
    </location>
</feature>
<dbReference type="Pfam" id="PF08630">
    <property type="entry name" value="Dfp1_Him1_M"/>
    <property type="match status" value="1"/>
</dbReference>
<keyword evidence="5" id="KW-0175">Coiled coil</keyword>
<dbReference type="CDD" id="cd00027">
    <property type="entry name" value="BRCT"/>
    <property type="match status" value="1"/>
</dbReference>
<dbReference type="GO" id="GO:0031431">
    <property type="term" value="C:Dbf4-dependent protein kinase complex"/>
    <property type="evidence" value="ECO:0007669"/>
    <property type="project" value="TreeGrafter"/>
</dbReference>
<evidence type="ECO:0000256" key="1">
    <source>
        <dbReference type="ARBA" id="ARBA00022723"/>
    </source>
</evidence>
<feature type="compositionally biased region" description="Acidic residues" evidence="6">
    <location>
        <begin position="764"/>
        <end position="778"/>
    </location>
</feature>
<dbReference type="Pfam" id="PF07535">
    <property type="entry name" value="zf-DBF"/>
    <property type="match status" value="1"/>
</dbReference>
<dbReference type="AlphaFoldDB" id="A0A9Q3HYZ2"/>
<dbReference type="Pfam" id="PF22437">
    <property type="entry name" value="DBF4_BRCT"/>
    <property type="match status" value="1"/>
</dbReference>
<evidence type="ECO:0000256" key="3">
    <source>
        <dbReference type="ARBA" id="ARBA00022833"/>
    </source>
</evidence>
<evidence type="ECO:0000256" key="4">
    <source>
        <dbReference type="PROSITE-ProRule" id="PRU00600"/>
    </source>
</evidence>
<dbReference type="InterPro" id="IPR013939">
    <property type="entry name" value="Regulatory_Dfp1/Him1"/>
</dbReference>
<feature type="region of interest" description="Disordered" evidence="6">
    <location>
        <begin position="53"/>
        <end position="78"/>
    </location>
</feature>
<dbReference type="InterPro" id="IPR055116">
    <property type="entry name" value="DBF4_BRCT"/>
</dbReference>
<dbReference type="GO" id="GO:1901987">
    <property type="term" value="P:regulation of cell cycle phase transition"/>
    <property type="evidence" value="ECO:0007669"/>
    <property type="project" value="TreeGrafter"/>
</dbReference>
<evidence type="ECO:0000256" key="2">
    <source>
        <dbReference type="ARBA" id="ARBA00022771"/>
    </source>
</evidence>
<evidence type="ECO:0000313" key="8">
    <source>
        <dbReference type="EMBL" id="MBW0523256.1"/>
    </source>
</evidence>
<feature type="compositionally biased region" description="Low complexity" evidence="6">
    <location>
        <begin position="54"/>
        <end position="64"/>
    </location>
</feature>
<feature type="region of interest" description="Disordered" evidence="6">
    <location>
        <begin position="1"/>
        <end position="34"/>
    </location>
</feature>
<dbReference type="Gene3D" id="6.10.250.3410">
    <property type="entry name" value="DBF zinc finger"/>
    <property type="match status" value="1"/>
</dbReference>
<dbReference type="GO" id="GO:0003676">
    <property type="term" value="F:nucleic acid binding"/>
    <property type="evidence" value="ECO:0007669"/>
    <property type="project" value="InterPro"/>
</dbReference>
<dbReference type="PANTHER" id="PTHR15375">
    <property type="entry name" value="ACTIVATOR OF S-PHASE KINASE-RELATED"/>
    <property type="match status" value="1"/>
</dbReference>
<organism evidence="8 9">
    <name type="scientific">Austropuccinia psidii MF-1</name>
    <dbReference type="NCBI Taxonomy" id="1389203"/>
    <lineage>
        <taxon>Eukaryota</taxon>
        <taxon>Fungi</taxon>
        <taxon>Dikarya</taxon>
        <taxon>Basidiomycota</taxon>
        <taxon>Pucciniomycotina</taxon>
        <taxon>Pucciniomycetes</taxon>
        <taxon>Pucciniales</taxon>
        <taxon>Sphaerophragmiaceae</taxon>
        <taxon>Austropuccinia</taxon>
    </lineage>
</organism>
<feature type="region of interest" description="Disordered" evidence="6">
    <location>
        <begin position="757"/>
        <end position="794"/>
    </location>
</feature>
<name>A0A9Q3HYZ2_9BASI</name>
<gene>
    <name evidence="8" type="ORF">O181_062971</name>
</gene>
<dbReference type="GO" id="GO:0043539">
    <property type="term" value="F:protein serine/threonine kinase activator activity"/>
    <property type="evidence" value="ECO:0007669"/>
    <property type="project" value="TreeGrafter"/>
</dbReference>